<dbReference type="GO" id="GO:0003887">
    <property type="term" value="F:DNA-directed DNA polymerase activity"/>
    <property type="evidence" value="ECO:0007669"/>
    <property type="project" value="TreeGrafter"/>
</dbReference>
<dbReference type="Gene3D" id="3.40.1170.60">
    <property type="match status" value="1"/>
</dbReference>
<dbReference type="InterPro" id="IPR050116">
    <property type="entry name" value="DNA_polymerase-Y"/>
</dbReference>
<dbReference type="InterPro" id="IPR001126">
    <property type="entry name" value="UmuC"/>
</dbReference>
<proteinExistence type="inferred from homology"/>
<keyword evidence="2" id="KW-0227">DNA damage</keyword>
<gene>
    <name evidence="7" type="primary">rulB_1</name>
    <name evidence="7" type="ORF">VroAM7_33110</name>
</gene>
<dbReference type="GO" id="GO:0009432">
    <property type="term" value="P:SOS response"/>
    <property type="evidence" value="ECO:0007669"/>
    <property type="project" value="UniProtKB-KW"/>
</dbReference>
<dbReference type="Gene3D" id="1.10.150.20">
    <property type="entry name" value="5' to 3' exonuclease, C-terminal subdomain"/>
    <property type="match status" value="1"/>
</dbReference>
<dbReference type="Pfam" id="PF13438">
    <property type="entry name" value="DUF4113"/>
    <property type="match status" value="1"/>
</dbReference>
<name>A0A510IBZ8_9VIBR</name>
<evidence type="ECO:0000256" key="1">
    <source>
        <dbReference type="ARBA" id="ARBA00010945"/>
    </source>
</evidence>
<dbReference type="GO" id="GO:0006281">
    <property type="term" value="P:DNA repair"/>
    <property type="evidence" value="ECO:0007669"/>
    <property type="project" value="UniProtKB-KW"/>
</dbReference>
<dbReference type="Pfam" id="PF11799">
    <property type="entry name" value="IMS_C"/>
    <property type="match status" value="1"/>
</dbReference>
<dbReference type="InterPro" id="IPR043502">
    <property type="entry name" value="DNA/RNA_pol_sf"/>
</dbReference>
<evidence type="ECO:0000313" key="8">
    <source>
        <dbReference type="Proteomes" id="UP000315115"/>
    </source>
</evidence>
<dbReference type="RefSeq" id="WP_143693469.1">
    <property type="nucleotide sequence ID" value="NZ_AP019799.1"/>
</dbReference>
<reference evidence="8" key="1">
    <citation type="submission" date="2019-07" db="EMBL/GenBank/DDBJ databases">
        <title>Complete Genome Sequences of Vibrion rotiferianus strain AM7.</title>
        <authorList>
            <person name="Miyazaki K."/>
            <person name="Wiseschart A."/>
            <person name="Pootanakit K."/>
            <person name="Ishimori K."/>
            <person name="Kitahara K."/>
        </authorList>
    </citation>
    <scope>NUCLEOTIDE SEQUENCE [LARGE SCALE GENOMIC DNA]</scope>
    <source>
        <strain evidence="8">AM7</strain>
    </source>
</reference>
<comment type="similarity">
    <text evidence="1">Belongs to the DNA polymerase type-Y family.</text>
</comment>
<dbReference type="InterPro" id="IPR025188">
    <property type="entry name" value="DUF4113"/>
</dbReference>
<evidence type="ECO:0000256" key="3">
    <source>
        <dbReference type="ARBA" id="ARBA00023199"/>
    </source>
</evidence>
<keyword evidence="4" id="KW-0234">DNA repair</keyword>
<dbReference type="PROSITE" id="PS50173">
    <property type="entry name" value="UMUC"/>
    <property type="match status" value="1"/>
</dbReference>
<organism evidence="7 8">
    <name type="scientific">Vibrio rotiferianus</name>
    <dbReference type="NCBI Taxonomy" id="190895"/>
    <lineage>
        <taxon>Bacteria</taxon>
        <taxon>Pseudomonadati</taxon>
        <taxon>Pseudomonadota</taxon>
        <taxon>Gammaproteobacteria</taxon>
        <taxon>Vibrionales</taxon>
        <taxon>Vibrionaceae</taxon>
        <taxon>Vibrio</taxon>
    </lineage>
</organism>
<keyword evidence="5" id="KW-0742">SOS response</keyword>
<dbReference type="SUPFAM" id="SSF56672">
    <property type="entry name" value="DNA/RNA polymerases"/>
    <property type="match status" value="1"/>
</dbReference>
<dbReference type="AlphaFoldDB" id="A0A510IBZ8"/>
<dbReference type="PANTHER" id="PTHR11076">
    <property type="entry name" value="DNA REPAIR POLYMERASE UMUC / TRANSFERASE FAMILY MEMBER"/>
    <property type="match status" value="1"/>
</dbReference>
<sequence>MYALVDANSFYCSAEQVFRPDWRGKPVVVLSNNDGCVVAANRHAKEAGIEKFKPFFQVKALCEQKGVIALSSNYELYADLSSKMMQVIGRFAPEQHIYSIDESFLSFERCYPAIPCLKTHGMKLRRAVWRECRLPVCVGFGPTFTLAKIANHAAKKIQGYNGVCVLDSEQERRTILSKLGAGDIWGIGQRIQARLKFMGINTAQELADYPPALARKEFNVEVERTIRELNGQSCKAWDQSRADKKQIYSTRSAGQRITDLESLRQALAKHANIASSKARQQNSLCKVMLCFANSSPFDEKAVTRRAIHRFAYPTSDVTQITKAATLLAEQLFCEDVRFYKIGVGLLDLTDGKNEQSDLFNPMPNDPKLMSVYDSLNQRYGSDTLFLGAQGIRQKWSMRREMLTPHYTTKWQDLPVIKCE</sequence>
<dbReference type="GO" id="GO:0042276">
    <property type="term" value="P:error-prone translesion synthesis"/>
    <property type="evidence" value="ECO:0007669"/>
    <property type="project" value="TreeGrafter"/>
</dbReference>
<dbReference type="CDD" id="cd01700">
    <property type="entry name" value="PolY_Pol_V_umuC"/>
    <property type="match status" value="1"/>
</dbReference>
<feature type="domain" description="UmuC" evidence="6">
    <location>
        <begin position="2"/>
        <end position="188"/>
    </location>
</feature>
<evidence type="ECO:0000256" key="2">
    <source>
        <dbReference type="ARBA" id="ARBA00022763"/>
    </source>
</evidence>
<keyword evidence="3" id="KW-0741">SOS mutagenesis</keyword>
<dbReference type="EMBL" id="AP019799">
    <property type="protein sequence ID" value="BBL90658.1"/>
    <property type="molecule type" value="Genomic_DNA"/>
</dbReference>
<dbReference type="PANTHER" id="PTHR11076:SF34">
    <property type="entry name" value="PROTEIN UMUC"/>
    <property type="match status" value="1"/>
</dbReference>
<accession>A0A510IBZ8</accession>
<dbReference type="GO" id="GO:0003684">
    <property type="term" value="F:damaged DNA binding"/>
    <property type="evidence" value="ECO:0007669"/>
    <property type="project" value="InterPro"/>
</dbReference>
<evidence type="ECO:0000313" key="7">
    <source>
        <dbReference type="EMBL" id="BBL90658.1"/>
    </source>
</evidence>
<dbReference type="GO" id="GO:0005829">
    <property type="term" value="C:cytosol"/>
    <property type="evidence" value="ECO:0007669"/>
    <property type="project" value="TreeGrafter"/>
</dbReference>
<evidence type="ECO:0000256" key="5">
    <source>
        <dbReference type="ARBA" id="ARBA00023236"/>
    </source>
</evidence>
<evidence type="ECO:0000259" key="6">
    <source>
        <dbReference type="PROSITE" id="PS50173"/>
    </source>
</evidence>
<protein>
    <submittedName>
        <fullName evidence="7">DNA polymerase V subunit UmuC</fullName>
    </submittedName>
</protein>
<dbReference type="InterPro" id="IPR017961">
    <property type="entry name" value="DNA_pol_Y-fam_little_finger"/>
</dbReference>
<dbReference type="Proteomes" id="UP000315115">
    <property type="component" value="Chromosome 2"/>
</dbReference>
<dbReference type="Pfam" id="PF00817">
    <property type="entry name" value="IMS"/>
    <property type="match status" value="1"/>
</dbReference>
<dbReference type="Gene3D" id="3.30.70.270">
    <property type="match status" value="1"/>
</dbReference>
<evidence type="ECO:0000256" key="4">
    <source>
        <dbReference type="ARBA" id="ARBA00023204"/>
    </source>
</evidence>
<dbReference type="InterPro" id="IPR043128">
    <property type="entry name" value="Rev_trsase/Diguanyl_cyclase"/>
</dbReference>